<evidence type="ECO:0000259" key="3">
    <source>
        <dbReference type="Pfam" id="PF02397"/>
    </source>
</evidence>
<keyword evidence="2" id="KW-1133">Transmembrane helix</keyword>
<organism evidence="4 5">
    <name type="scientific">Bacteroides thetaiotaomicron</name>
    <dbReference type="NCBI Taxonomy" id="818"/>
    <lineage>
        <taxon>Bacteria</taxon>
        <taxon>Pseudomonadati</taxon>
        <taxon>Bacteroidota</taxon>
        <taxon>Bacteroidia</taxon>
        <taxon>Bacteroidales</taxon>
        <taxon>Bacteroidaceae</taxon>
        <taxon>Bacteroides</taxon>
    </lineage>
</organism>
<dbReference type="EMBL" id="WCRW01000004">
    <property type="protein sequence ID" value="KAB4457300.1"/>
    <property type="molecule type" value="Genomic_DNA"/>
</dbReference>
<feature type="domain" description="Bacterial sugar transferase" evidence="3">
    <location>
        <begin position="7"/>
        <end position="188"/>
    </location>
</feature>
<feature type="transmembrane region" description="Helical" evidence="2">
    <location>
        <begin position="12"/>
        <end position="33"/>
    </location>
</feature>
<evidence type="ECO:0000313" key="5">
    <source>
        <dbReference type="Proteomes" id="UP000436825"/>
    </source>
</evidence>
<sequence length="195" mass="22614">MYTKFIKTISDRLIAFFLFPFFCIIWICVAIAIKMEDGGPIFFMAERIGKNSKKFHMYKFRSMKVNAKNIINSDGSTYNSKNDLRVTKVGKFLRTTSLDETAQIFNILKGEMSLIGPRASGWSALDSYQLDEVDKMKVKPGLTGYTQAYYRNSIGVREKRLMDAWYANNISFWLDMKIFLKTIVTVLKHENIYTN</sequence>
<dbReference type="InterPro" id="IPR003362">
    <property type="entry name" value="Bact_transf"/>
</dbReference>
<dbReference type="AlphaFoldDB" id="A0A7J5K1I9"/>
<dbReference type="Proteomes" id="UP000436825">
    <property type="component" value="Unassembled WGS sequence"/>
</dbReference>
<dbReference type="PANTHER" id="PTHR30576:SF0">
    <property type="entry name" value="UNDECAPRENYL-PHOSPHATE N-ACETYLGALACTOSAMINYL 1-PHOSPHATE TRANSFERASE-RELATED"/>
    <property type="match status" value="1"/>
</dbReference>
<evidence type="ECO:0000256" key="1">
    <source>
        <dbReference type="ARBA" id="ARBA00006464"/>
    </source>
</evidence>
<name>A0A7J5K1I9_BACT4</name>
<dbReference type="GO" id="GO:0016780">
    <property type="term" value="F:phosphotransferase activity, for other substituted phosphate groups"/>
    <property type="evidence" value="ECO:0007669"/>
    <property type="project" value="TreeGrafter"/>
</dbReference>
<protein>
    <submittedName>
        <fullName evidence="4">Sugar transferase</fullName>
    </submittedName>
</protein>
<evidence type="ECO:0000256" key="2">
    <source>
        <dbReference type="SAM" id="Phobius"/>
    </source>
</evidence>
<keyword evidence="2" id="KW-0812">Transmembrane</keyword>
<keyword evidence="4" id="KW-0808">Transferase</keyword>
<gene>
    <name evidence="4" type="ORF">GAN75_07905</name>
</gene>
<keyword evidence="2" id="KW-0472">Membrane</keyword>
<dbReference type="Pfam" id="PF02397">
    <property type="entry name" value="Bac_transf"/>
    <property type="match status" value="1"/>
</dbReference>
<dbReference type="PANTHER" id="PTHR30576">
    <property type="entry name" value="COLANIC BIOSYNTHESIS UDP-GLUCOSE LIPID CARRIER TRANSFERASE"/>
    <property type="match status" value="1"/>
</dbReference>
<proteinExistence type="inferred from homology"/>
<comment type="caution">
    <text evidence="4">The sequence shown here is derived from an EMBL/GenBank/DDBJ whole genome shotgun (WGS) entry which is preliminary data.</text>
</comment>
<accession>A0A7J5K1I9</accession>
<comment type="similarity">
    <text evidence="1">Belongs to the bacterial sugar transferase family.</text>
</comment>
<evidence type="ECO:0000313" key="4">
    <source>
        <dbReference type="EMBL" id="KAB4457300.1"/>
    </source>
</evidence>
<reference evidence="4 5" key="1">
    <citation type="journal article" date="2019" name="Nat. Med.">
        <title>A library of human gut bacterial isolates paired with longitudinal multiomics data enables mechanistic microbiome research.</title>
        <authorList>
            <person name="Poyet M."/>
            <person name="Groussin M."/>
            <person name="Gibbons S.M."/>
            <person name="Avila-Pacheco J."/>
            <person name="Jiang X."/>
            <person name="Kearney S.M."/>
            <person name="Perrotta A.R."/>
            <person name="Berdy B."/>
            <person name="Zhao S."/>
            <person name="Lieberman T.D."/>
            <person name="Swanson P.K."/>
            <person name="Smith M."/>
            <person name="Roesemann S."/>
            <person name="Alexander J.E."/>
            <person name="Rich S.A."/>
            <person name="Livny J."/>
            <person name="Vlamakis H."/>
            <person name="Clish C."/>
            <person name="Bullock K."/>
            <person name="Deik A."/>
            <person name="Scott J."/>
            <person name="Pierce K.A."/>
            <person name="Xavier R.J."/>
            <person name="Alm E.J."/>
        </authorList>
    </citation>
    <scope>NUCLEOTIDE SEQUENCE [LARGE SCALE GENOMIC DNA]</scope>
    <source>
        <strain evidence="4 5">BIOML-A160</strain>
    </source>
</reference>